<evidence type="ECO:0000256" key="2">
    <source>
        <dbReference type="ARBA" id="ARBA00012528"/>
    </source>
</evidence>
<dbReference type="EC" id="2.7.7.65" evidence="2"/>
<dbReference type="GO" id="GO:0043709">
    <property type="term" value="P:cell adhesion involved in single-species biofilm formation"/>
    <property type="evidence" value="ECO:0007669"/>
    <property type="project" value="TreeGrafter"/>
</dbReference>
<dbReference type="SMART" id="SM00448">
    <property type="entry name" value="REC"/>
    <property type="match status" value="2"/>
</dbReference>
<dbReference type="SMART" id="SM00267">
    <property type="entry name" value="GGDEF"/>
    <property type="match status" value="1"/>
</dbReference>
<feature type="domain" description="Response regulatory" evidence="7">
    <location>
        <begin position="133"/>
        <end position="250"/>
    </location>
</feature>
<dbReference type="InterPro" id="IPR050469">
    <property type="entry name" value="Diguanylate_Cyclase"/>
</dbReference>
<accession>W9USG9</accession>
<evidence type="ECO:0000259" key="7">
    <source>
        <dbReference type="PROSITE" id="PS50110"/>
    </source>
</evidence>
<dbReference type="Gene3D" id="3.40.50.2300">
    <property type="match status" value="2"/>
</dbReference>
<name>W9USG9_9GAMM</name>
<dbReference type="NCBIfam" id="TIGR00254">
    <property type="entry name" value="GGDEF"/>
    <property type="match status" value="1"/>
</dbReference>
<dbReference type="InterPro" id="IPR036641">
    <property type="entry name" value="HPT_dom_sf"/>
</dbReference>
<reference evidence="11" key="1">
    <citation type="submission" date="2012-11" db="EMBL/GenBank/DDBJ databases">
        <authorList>
            <person name="Singh A."/>
            <person name="Pinnaka A.K."/>
            <person name="Vaidya B."/>
        </authorList>
    </citation>
    <scope>NUCLEOTIDE SEQUENCE [LARGE SCALE GENOMIC DNA]</scope>
    <source>
        <strain evidence="11">AK23</strain>
    </source>
</reference>
<proteinExistence type="predicted"/>
<dbReference type="PANTHER" id="PTHR45138:SF9">
    <property type="entry name" value="DIGUANYLATE CYCLASE DGCM-RELATED"/>
    <property type="match status" value="1"/>
</dbReference>
<comment type="catalytic activity">
    <reaction evidence="4">
        <text>2 GTP = 3',3'-c-di-GMP + 2 diphosphate</text>
        <dbReference type="Rhea" id="RHEA:24898"/>
        <dbReference type="ChEBI" id="CHEBI:33019"/>
        <dbReference type="ChEBI" id="CHEBI:37565"/>
        <dbReference type="ChEBI" id="CHEBI:58805"/>
        <dbReference type="EC" id="2.7.7.65"/>
    </reaction>
</comment>
<dbReference type="EMBL" id="AONB01000017">
    <property type="protein sequence ID" value="EXJ10039.1"/>
    <property type="molecule type" value="Genomic_DNA"/>
</dbReference>
<reference evidence="10 11" key="2">
    <citation type="journal article" date="2015" name="Syst. Appl. Microbiol.">
        <title>Nitrincola nitratireducens sp. nov. isolated from a haloalkaline crater lake.</title>
        <authorList>
            <person name="Singh A."/>
            <person name="Vaidya B."/>
            <person name="Tanuku N.R."/>
            <person name="Pinnaka A.K."/>
        </authorList>
    </citation>
    <scope>NUCLEOTIDE SEQUENCE [LARGE SCALE GENOMIC DNA]</scope>
    <source>
        <strain evidence="10 11">AK23</strain>
    </source>
</reference>
<evidence type="ECO:0000256" key="4">
    <source>
        <dbReference type="ARBA" id="ARBA00034247"/>
    </source>
</evidence>
<dbReference type="InterPro" id="IPR029787">
    <property type="entry name" value="Nucleotide_cyclase"/>
</dbReference>
<feature type="modified residue" description="4-aspartylphosphate" evidence="6">
    <location>
        <position position="308"/>
    </location>
</feature>
<dbReference type="GO" id="GO:0004672">
    <property type="term" value="F:protein kinase activity"/>
    <property type="evidence" value="ECO:0007669"/>
    <property type="project" value="UniProtKB-ARBA"/>
</dbReference>
<dbReference type="GO" id="GO:1902201">
    <property type="term" value="P:negative regulation of bacterial-type flagellum-dependent cell motility"/>
    <property type="evidence" value="ECO:0007669"/>
    <property type="project" value="TreeGrafter"/>
</dbReference>
<evidence type="ECO:0000313" key="11">
    <source>
        <dbReference type="Proteomes" id="UP000019464"/>
    </source>
</evidence>
<dbReference type="PATRIC" id="fig|1229521.3.peg.3041"/>
<dbReference type="PANTHER" id="PTHR45138">
    <property type="entry name" value="REGULATORY COMPONENTS OF SENSORY TRANSDUCTION SYSTEM"/>
    <property type="match status" value="1"/>
</dbReference>
<dbReference type="GO" id="GO:0000160">
    <property type="term" value="P:phosphorelay signal transduction system"/>
    <property type="evidence" value="ECO:0007669"/>
    <property type="project" value="UniProtKB-KW"/>
</dbReference>
<organism evidence="10 11">
    <name type="scientific">Nitrincola nitratireducens</name>
    <dbReference type="NCBI Taxonomy" id="1229521"/>
    <lineage>
        <taxon>Bacteria</taxon>
        <taxon>Pseudomonadati</taxon>
        <taxon>Pseudomonadota</taxon>
        <taxon>Gammaproteobacteria</taxon>
        <taxon>Oceanospirillales</taxon>
        <taxon>Oceanospirillaceae</taxon>
        <taxon>Nitrincola</taxon>
    </lineage>
</organism>
<dbReference type="InterPro" id="IPR000160">
    <property type="entry name" value="GGDEF_dom"/>
</dbReference>
<dbReference type="AlphaFoldDB" id="W9USG9"/>
<dbReference type="CDD" id="cd00156">
    <property type="entry name" value="REC"/>
    <property type="match status" value="2"/>
</dbReference>
<dbReference type="PROSITE" id="PS50110">
    <property type="entry name" value="RESPONSE_REGULATORY"/>
    <property type="match status" value="2"/>
</dbReference>
<dbReference type="RefSeq" id="WP_036512762.1">
    <property type="nucleotide sequence ID" value="NZ_AONB01000017.1"/>
</dbReference>
<dbReference type="SUPFAM" id="SSF55073">
    <property type="entry name" value="Nucleotide cyclase"/>
    <property type="match status" value="1"/>
</dbReference>
<keyword evidence="3" id="KW-0902">Two-component regulatory system</keyword>
<evidence type="ECO:0000256" key="6">
    <source>
        <dbReference type="PROSITE-ProRule" id="PRU00169"/>
    </source>
</evidence>
<dbReference type="GO" id="GO:0052621">
    <property type="term" value="F:diguanylate cyclase activity"/>
    <property type="evidence" value="ECO:0007669"/>
    <property type="project" value="UniProtKB-EC"/>
</dbReference>
<evidence type="ECO:0000256" key="3">
    <source>
        <dbReference type="ARBA" id="ARBA00023012"/>
    </source>
</evidence>
<dbReference type="Pfam" id="PF00072">
    <property type="entry name" value="Response_reg"/>
    <property type="match status" value="1"/>
</dbReference>
<comment type="caution">
    <text evidence="10">The sequence shown here is derived from an EMBL/GenBank/DDBJ whole genome shotgun (WGS) entry which is preliminary data.</text>
</comment>
<evidence type="ECO:0000313" key="10">
    <source>
        <dbReference type="EMBL" id="EXJ10039.1"/>
    </source>
</evidence>
<feature type="domain" description="GGDEF" evidence="8">
    <location>
        <begin position="415"/>
        <end position="549"/>
    </location>
</feature>
<protein>
    <recommendedName>
        <fullName evidence="2">diguanylate cyclase</fullName>
        <ecNumber evidence="2">2.7.7.65</ecNumber>
    </recommendedName>
</protein>
<dbReference type="Proteomes" id="UP000019464">
    <property type="component" value="Unassembled WGS sequence"/>
</dbReference>
<dbReference type="SUPFAM" id="SSF52172">
    <property type="entry name" value="CheY-like"/>
    <property type="match status" value="2"/>
</dbReference>
<comment type="cofactor">
    <cofactor evidence="1">
        <name>Mg(2+)</name>
        <dbReference type="ChEBI" id="CHEBI:18420"/>
    </cofactor>
</comment>
<evidence type="ECO:0000259" key="8">
    <source>
        <dbReference type="PROSITE" id="PS50887"/>
    </source>
</evidence>
<keyword evidence="6" id="KW-0597">Phosphoprotein</keyword>
<gene>
    <name evidence="10" type="primary">pleD_10</name>
    <name evidence="10" type="ORF">D791_03012</name>
</gene>
<sequence>MIKASSNSLTARMETLRIAYNKRLKTDFKELDILVERLTDDASNTEYLKLLHSCFHKMAGSAGTFGFQQLGRKVREYESLLSEALKAPQPLHETFPFADWLDDLQTALKADQKSNPSVGIETRQSSLSLEEPLIWLVERDTILQQYLTHQLQSFGFSVKSFSDALHLADNPAKPPDCILVDHHGSQAKALLSDPVLFWQECFKTIDCPILFMGAEESFNARLNALRSGGHGYFVKPLDMIKLTSFLAQLIKPEKVEPERLLIVEDDQDLARHCQSYLEQAGMQVVCLDHPQALFETVSHFNPDLILMDLWLPDISGAEMASLLRQVDRWAHMPVIYLSAESNVHLRHQALLMGGDAFVEKPLDMEFLVRLCQDRVRRVRHLKQTQNQDSLTGLLKHASIKEAIQNHWEYVQRQPQVFSVVMLDIDHFKRVNDTYGHAVGDLVISAVGTLLRQRFRNTDKLGRYGGEEFTLVLIDCTAENAMSMVNAMREAFAAIQFTANGQSFSCTLSAGVVDNHLCPDDGPEALLERADNALYNAKHTGRNRTCLATH</sequence>
<keyword evidence="11" id="KW-1185">Reference proteome</keyword>
<feature type="domain" description="HPt" evidence="9">
    <location>
        <begin position="16"/>
        <end position="118"/>
    </location>
</feature>
<evidence type="ECO:0000259" key="9">
    <source>
        <dbReference type="PROSITE" id="PS50894"/>
    </source>
</evidence>
<dbReference type="OrthoDB" id="9812260at2"/>
<dbReference type="Pfam" id="PF00990">
    <property type="entry name" value="GGDEF"/>
    <property type="match status" value="1"/>
</dbReference>
<dbReference type="InterPro" id="IPR001789">
    <property type="entry name" value="Sig_transdc_resp-reg_receiver"/>
</dbReference>
<dbReference type="InterPro" id="IPR011006">
    <property type="entry name" value="CheY-like_superfamily"/>
</dbReference>
<dbReference type="Gene3D" id="3.30.70.270">
    <property type="match status" value="1"/>
</dbReference>
<dbReference type="InterPro" id="IPR043128">
    <property type="entry name" value="Rev_trsase/Diguanyl_cyclase"/>
</dbReference>
<feature type="domain" description="Response regulatory" evidence="7">
    <location>
        <begin position="259"/>
        <end position="375"/>
    </location>
</feature>
<feature type="modified residue" description="4-aspartylphosphate" evidence="6">
    <location>
        <position position="181"/>
    </location>
</feature>
<dbReference type="PROSITE" id="PS50887">
    <property type="entry name" value="GGDEF"/>
    <property type="match status" value="1"/>
</dbReference>
<dbReference type="STRING" id="1229521.D791_03012"/>
<dbReference type="GO" id="GO:0005886">
    <property type="term" value="C:plasma membrane"/>
    <property type="evidence" value="ECO:0007669"/>
    <property type="project" value="TreeGrafter"/>
</dbReference>
<dbReference type="CDD" id="cd01949">
    <property type="entry name" value="GGDEF"/>
    <property type="match status" value="1"/>
</dbReference>
<evidence type="ECO:0000256" key="1">
    <source>
        <dbReference type="ARBA" id="ARBA00001946"/>
    </source>
</evidence>
<dbReference type="FunFam" id="3.30.70.270:FF:000001">
    <property type="entry name" value="Diguanylate cyclase domain protein"/>
    <property type="match status" value="1"/>
</dbReference>
<dbReference type="Gene3D" id="1.20.120.160">
    <property type="entry name" value="HPT domain"/>
    <property type="match status" value="1"/>
</dbReference>
<dbReference type="PROSITE" id="PS50894">
    <property type="entry name" value="HPT"/>
    <property type="match status" value="1"/>
</dbReference>
<dbReference type="SUPFAM" id="SSF47226">
    <property type="entry name" value="Histidine-containing phosphotransfer domain, HPT domain"/>
    <property type="match status" value="1"/>
</dbReference>
<evidence type="ECO:0000256" key="5">
    <source>
        <dbReference type="PROSITE-ProRule" id="PRU00110"/>
    </source>
</evidence>
<feature type="modified residue" description="Phosphohistidine" evidence="5">
    <location>
        <position position="56"/>
    </location>
</feature>
<dbReference type="InterPro" id="IPR008207">
    <property type="entry name" value="Sig_transdc_His_kin_Hpt_dom"/>
</dbReference>